<evidence type="ECO:0000256" key="8">
    <source>
        <dbReference type="ARBA" id="ARBA00023211"/>
    </source>
</evidence>
<sequence>MKTLLNTLFVQSQGAYLRLDHETLRVELEGKLRLQVPLHHLGAIVVFGDCLLSPGLMGRCAADGRAVTWLSFTGRFLARLEGPASGNVLLRRAQHNFLDNAPRTLDLARLLVAGKVKNQRTSVLRSARESKHETDRQALEETARVLADVLGHLAVAADLDTVRGLEGEAAHAYFSTFNRMILAEREGLAMSGRTRRPPLDPVNALLSFLYALLLSDCLAALQGVGLDPQVGYLHALRPGRPALGLDLMEEMRPVLADRLTLTLINRRQVTLSDFDKRPGGAVLLNEAGRKKVVVAYQERKKEEVYHHGIQQQAPLGLIPHIQARLLARNLREELAAYPPYLHR</sequence>
<evidence type="ECO:0000256" key="5">
    <source>
        <dbReference type="ARBA" id="ARBA00022842"/>
    </source>
</evidence>
<evidence type="ECO:0000256" key="4">
    <source>
        <dbReference type="ARBA" id="ARBA00022801"/>
    </source>
</evidence>
<comment type="subunit">
    <text evidence="9 10">Homodimer, forms a heterotetramer with a Cas2 homodimer.</text>
</comment>
<evidence type="ECO:0000256" key="10">
    <source>
        <dbReference type="HAMAP-Rule" id="MF_01470"/>
    </source>
</evidence>
<organism evidence="11">
    <name type="scientific">Desulfobacca acetoxidans</name>
    <dbReference type="NCBI Taxonomy" id="60893"/>
    <lineage>
        <taxon>Bacteria</taxon>
        <taxon>Pseudomonadati</taxon>
        <taxon>Thermodesulfobacteriota</taxon>
        <taxon>Desulfobaccia</taxon>
        <taxon>Desulfobaccales</taxon>
        <taxon>Desulfobaccaceae</taxon>
        <taxon>Desulfobacca</taxon>
    </lineage>
</organism>
<keyword evidence="7 10" id="KW-0238">DNA-binding</keyword>
<proteinExistence type="inferred from homology"/>
<reference evidence="11" key="1">
    <citation type="journal article" date="2020" name="mSystems">
        <title>Genome- and Community-Level Interaction Insights into Carbon Utilization and Element Cycling Functions of Hydrothermarchaeota in Hydrothermal Sediment.</title>
        <authorList>
            <person name="Zhou Z."/>
            <person name="Liu Y."/>
            <person name="Xu W."/>
            <person name="Pan J."/>
            <person name="Luo Z.H."/>
            <person name="Li M."/>
        </authorList>
    </citation>
    <scope>NUCLEOTIDE SEQUENCE [LARGE SCALE GENOMIC DNA]</scope>
    <source>
        <strain evidence="11">SpSt-767</strain>
    </source>
</reference>
<dbReference type="InterPro" id="IPR042211">
    <property type="entry name" value="CRISPR-assoc_Cas1_N"/>
</dbReference>
<keyword evidence="5 10" id="KW-0460">Magnesium</keyword>
<evidence type="ECO:0000256" key="2">
    <source>
        <dbReference type="ARBA" id="ARBA00022723"/>
    </source>
</evidence>
<keyword evidence="8 10" id="KW-0464">Manganese</keyword>
<evidence type="ECO:0000256" key="6">
    <source>
        <dbReference type="ARBA" id="ARBA00023118"/>
    </source>
</evidence>
<comment type="similarity">
    <text evidence="10">Belongs to the CRISPR-associated endonuclease Cas1 family.</text>
</comment>
<dbReference type="NCBIfam" id="TIGR03640">
    <property type="entry name" value="cas1_DVULG"/>
    <property type="match status" value="1"/>
</dbReference>
<keyword evidence="3 10" id="KW-0255">Endonuclease</keyword>
<dbReference type="EC" id="3.1.-.-" evidence="10"/>
<dbReference type="GO" id="GO:0003677">
    <property type="term" value="F:DNA binding"/>
    <property type="evidence" value="ECO:0007669"/>
    <property type="project" value="UniProtKB-KW"/>
</dbReference>
<dbReference type="HAMAP" id="MF_01470">
    <property type="entry name" value="Cas1"/>
    <property type="match status" value="1"/>
</dbReference>
<dbReference type="Gene3D" id="3.100.10.20">
    <property type="entry name" value="CRISPR-associated endonuclease Cas1, N-terminal domain"/>
    <property type="match status" value="1"/>
</dbReference>
<evidence type="ECO:0000256" key="1">
    <source>
        <dbReference type="ARBA" id="ARBA00022722"/>
    </source>
</evidence>
<keyword evidence="4 10" id="KW-0378">Hydrolase</keyword>
<name>A0A7V6A269_9BACT</name>
<dbReference type="NCBIfam" id="TIGR00287">
    <property type="entry name" value="cas1"/>
    <property type="match status" value="1"/>
</dbReference>
<evidence type="ECO:0000256" key="9">
    <source>
        <dbReference type="ARBA" id="ARBA00038592"/>
    </source>
</evidence>
<dbReference type="PANTHER" id="PTHR34353:SF2">
    <property type="entry name" value="CRISPR-ASSOCIATED ENDONUCLEASE CAS1 1"/>
    <property type="match status" value="1"/>
</dbReference>
<dbReference type="InterPro" id="IPR019856">
    <property type="entry name" value="CRISPR-assoc_Cas1_DVULG"/>
</dbReference>
<comment type="caution">
    <text evidence="11">The sequence shown here is derived from an EMBL/GenBank/DDBJ whole genome shotgun (WGS) entry which is preliminary data.</text>
</comment>
<comment type="function">
    <text evidence="10">CRISPR (clustered regularly interspaced short palindromic repeat), is an adaptive immune system that provides protection against mobile genetic elements (viruses, transposable elements and conjugative plasmids). CRISPR clusters contain spacers, sequences complementary to antecedent mobile elements, and target invading nucleic acids. CRISPR clusters are transcribed and processed into CRISPR RNA (crRNA). Acts as a dsDNA endonuclease. Involved in the integration of spacer DNA into the CRISPR cassette.</text>
</comment>
<dbReference type="GO" id="GO:0004520">
    <property type="term" value="F:DNA endonuclease activity"/>
    <property type="evidence" value="ECO:0007669"/>
    <property type="project" value="InterPro"/>
</dbReference>
<evidence type="ECO:0000256" key="7">
    <source>
        <dbReference type="ARBA" id="ARBA00023125"/>
    </source>
</evidence>
<accession>A0A7V6A269</accession>
<keyword evidence="2 10" id="KW-0479">Metal-binding</keyword>
<dbReference type="Pfam" id="PF01867">
    <property type="entry name" value="Cas_Cas1"/>
    <property type="match status" value="1"/>
</dbReference>
<dbReference type="GO" id="GO:0046872">
    <property type="term" value="F:metal ion binding"/>
    <property type="evidence" value="ECO:0007669"/>
    <property type="project" value="UniProtKB-UniRule"/>
</dbReference>
<keyword evidence="1 10" id="KW-0540">Nuclease</keyword>
<evidence type="ECO:0000256" key="3">
    <source>
        <dbReference type="ARBA" id="ARBA00022759"/>
    </source>
</evidence>
<comment type="cofactor">
    <cofactor evidence="10">
        <name>Mg(2+)</name>
        <dbReference type="ChEBI" id="CHEBI:18420"/>
    </cofactor>
    <cofactor evidence="10">
        <name>Mn(2+)</name>
        <dbReference type="ChEBI" id="CHEBI:29035"/>
    </cofactor>
</comment>
<dbReference type="Gene3D" id="1.20.120.920">
    <property type="entry name" value="CRISPR-associated endonuclease Cas1, C-terminal domain"/>
    <property type="match status" value="1"/>
</dbReference>
<dbReference type="InterPro" id="IPR050646">
    <property type="entry name" value="Cas1"/>
</dbReference>
<dbReference type="GO" id="GO:0016787">
    <property type="term" value="F:hydrolase activity"/>
    <property type="evidence" value="ECO:0007669"/>
    <property type="project" value="UniProtKB-KW"/>
</dbReference>
<dbReference type="EMBL" id="DTGR01000065">
    <property type="protein sequence ID" value="HHS28882.1"/>
    <property type="molecule type" value="Genomic_DNA"/>
</dbReference>
<keyword evidence="6 10" id="KW-0051">Antiviral defense</keyword>
<dbReference type="InterPro" id="IPR042206">
    <property type="entry name" value="CRISPR-assoc_Cas1_C"/>
</dbReference>
<evidence type="ECO:0000313" key="11">
    <source>
        <dbReference type="EMBL" id="HHS28882.1"/>
    </source>
</evidence>
<feature type="binding site" evidence="10">
    <location>
        <position position="166"/>
    </location>
    <ligand>
        <name>Mn(2+)</name>
        <dbReference type="ChEBI" id="CHEBI:29035"/>
    </ligand>
</feature>
<dbReference type="GO" id="GO:0043571">
    <property type="term" value="P:maintenance of CRISPR repeat elements"/>
    <property type="evidence" value="ECO:0007669"/>
    <property type="project" value="UniProtKB-UniRule"/>
</dbReference>
<feature type="binding site" evidence="10">
    <location>
        <position position="249"/>
    </location>
    <ligand>
        <name>Mn(2+)</name>
        <dbReference type="ChEBI" id="CHEBI:29035"/>
    </ligand>
</feature>
<dbReference type="InterPro" id="IPR002729">
    <property type="entry name" value="CRISPR-assoc_Cas1"/>
</dbReference>
<gene>
    <name evidence="11" type="primary">cas1c</name>
    <name evidence="10" type="synonym">cas1</name>
    <name evidence="11" type="ORF">ENV52_04190</name>
</gene>
<feature type="binding site" evidence="10">
    <location>
        <position position="234"/>
    </location>
    <ligand>
        <name>Mn(2+)</name>
        <dbReference type="ChEBI" id="CHEBI:29035"/>
    </ligand>
</feature>
<dbReference type="GO" id="GO:0051607">
    <property type="term" value="P:defense response to virus"/>
    <property type="evidence" value="ECO:0007669"/>
    <property type="project" value="UniProtKB-UniRule"/>
</dbReference>
<protein>
    <recommendedName>
        <fullName evidence="10">CRISPR-associated endonuclease Cas1</fullName>
        <ecNumber evidence="10">3.1.-.-</ecNumber>
    </recommendedName>
</protein>
<dbReference type="AlphaFoldDB" id="A0A7V6A269"/>
<dbReference type="PANTHER" id="PTHR34353">
    <property type="entry name" value="CRISPR-ASSOCIATED ENDONUCLEASE CAS1 1"/>
    <property type="match status" value="1"/>
</dbReference>